<evidence type="ECO:0000313" key="7">
    <source>
        <dbReference type="EMBL" id="RKU40147.1"/>
    </source>
</evidence>
<dbReference type="SUPFAM" id="SSF103473">
    <property type="entry name" value="MFS general substrate transporter"/>
    <property type="match status" value="1"/>
</dbReference>
<keyword evidence="2 5" id="KW-0812">Transmembrane</keyword>
<feature type="transmembrane region" description="Helical" evidence="5">
    <location>
        <begin position="506"/>
        <end position="526"/>
    </location>
</feature>
<comment type="caution">
    <text evidence="7">The sequence shown here is derived from an EMBL/GenBank/DDBJ whole genome shotgun (WGS) entry which is preliminary data.</text>
</comment>
<gene>
    <name evidence="7" type="ORF">DL546_000189</name>
</gene>
<feature type="transmembrane region" description="Helical" evidence="5">
    <location>
        <begin position="258"/>
        <end position="279"/>
    </location>
</feature>
<evidence type="ECO:0000256" key="5">
    <source>
        <dbReference type="SAM" id="Phobius"/>
    </source>
</evidence>
<accession>A0A420XWW8</accession>
<name>A0A420XWW8_9PEZI</name>
<dbReference type="EMBL" id="QVQW01000118">
    <property type="protein sequence ID" value="RKU40147.1"/>
    <property type="molecule type" value="Genomic_DNA"/>
</dbReference>
<feature type="transmembrane region" description="Helical" evidence="5">
    <location>
        <begin position="57"/>
        <end position="80"/>
    </location>
</feature>
<feature type="domain" description="Major facilitator superfamily (MFS) profile" evidence="6">
    <location>
        <begin position="60"/>
        <end position="530"/>
    </location>
</feature>
<comment type="subcellular location">
    <subcellularLocation>
        <location evidence="1">Membrane</location>
        <topology evidence="1">Multi-pass membrane protein</topology>
    </subcellularLocation>
</comment>
<dbReference type="PANTHER" id="PTHR42718:SF27">
    <property type="entry name" value="TRANSPORTER, PUTATIVE-RELATED"/>
    <property type="match status" value="1"/>
</dbReference>
<dbReference type="InterPro" id="IPR036259">
    <property type="entry name" value="MFS_trans_sf"/>
</dbReference>
<proteinExistence type="predicted"/>
<dbReference type="AlphaFoldDB" id="A0A420XWW8"/>
<dbReference type="GO" id="GO:0016020">
    <property type="term" value="C:membrane"/>
    <property type="evidence" value="ECO:0007669"/>
    <property type="project" value="UniProtKB-SubCell"/>
</dbReference>
<feature type="transmembrane region" description="Helical" evidence="5">
    <location>
        <begin position="291"/>
        <end position="309"/>
    </location>
</feature>
<evidence type="ECO:0000259" key="6">
    <source>
        <dbReference type="PROSITE" id="PS50850"/>
    </source>
</evidence>
<feature type="transmembrane region" description="Helical" evidence="5">
    <location>
        <begin position="330"/>
        <end position="356"/>
    </location>
</feature>
<dbReference type="OrthoDB" id="2130629at2759"/>
<dbReference type="Gene3D" id="1.20.1250.20">
    <property type="entry name" value="MFS general substrate transporter like domains"/>
    <property type="match status" value="2"/>
</dbReference>
<feature type="transmembrane region" description="Helical" evidence="5">
    <location>
        <begin position="458"/>
        <end position="486"/>
    </location>
</feature>
<evidence type="ECO:0000313" key="8">
    <source>
        <dbReference type="Proteomes" id="UP000275385"/>
    </source>
</evidence>
<keyword evidence="4 5" id="KW-0472">Membrane</keyword>
<feature type="transmembrane region" description="Helical" evidence="5">
    <location>
        <begin position="371"/>
        <end position="389"/>
    </location>
</feature>
<feature type="transmembrane region" description="Helical" evidence="5">
    <location>
        <begin position="155"/>
        <end position="176"/>
    </location>
</feature>
<dbReference type="GO" id="GO:0022857">
    <property type="term" value="F:transmembrane transporter activity"/>
    <property type="evidence" value="ECO:0007669"/>
    <property type="project" value="InterPro"/>
</dbReference>
<evidence type="ECO:0000256" key="1">
    <source>
        <dbReference type="ARBA" id="ARBA00004141"/>
    </source>
</evidence>
<dbReference type="PROSITE" id="PS50850">
    <property type="entry name" value="MFS"/>
    <property type="match status" value="1"/>
</dbReference>
<feature type="transmembrane region" description="Helical" evidence="5">
    <location>
        <begin position="396"/>
        <end position="415"/>
    </location>
</feature>
<reference evidence="7 8" key="1">
    <citation type="submission" date="2018-08" db="EMBL/GenBank/DDBJ databases">
        <title>Draft genome of the lignicolous fungus Coniochaeta pulveracea.</title>
        <authorList>
            <person name="Borstlap C.J."/>
            <person name="De Witt R.N."/>
            <person name="Botha A."/>
            <person name="Volschenk H."/>
        </authorList>
    </citation>
    <scope>NUCLEOTIDE SEQUENCE [LARGE SCALE GENOMIC DNA]</scope>
    <source>
        <strain evidence="7 8">CAB683</strain>
    </source>
</reference>
<sequence>MRQETVLLLMPPMELSQYDGVAGGQVTPDAAASLVQVHDPVQPTRSKIFGLPRKSRAWMVVTQLAGINFITSFSTGLLTIGLPTIAADLKLDNSLLVWPSSVYALTGGTCFLIAGTVADVIGPRIINLTGCFFLAVFILASGVSRTGIELIMFRAMQGIASALVVPSSISIVSAAVEDGRPRNLAFGILGLSMPLGFSLGLVLGGVFEDSSLGWRAGYYIGGAVSFLLWLVGIRTLPAVRSPSEGPSMLQRLAKEIDWAGAAIASICLAAFSYVLAMLSSDILEIKKPANIVLLSLSMALIPAFIMWMNRQEKLGKPALIPNYIWKKNRAFTTVCIMVLLSNAVMNCMELFCSLFFQDVQGTTALGASLRLLPNLLMGTFINLITGTIVDRVPAMYAVLISSGLCAGAPLLMALINPAWPYWYAAFFAQLLAPLSGDVLFTVGLIIVSDSFPTRTQALAGAVFNTVSMLGVSVGLTTMSVISTTVTEDSDVSDKASPEALIKGYRASFWTLFAWMVVACLVGGVGLRRLGKVGVKKD</sequence>
<feature type="transmembrane region" description="Helical" evidence="5">
    <location>
        <begin position="125"/>
        <end position="143"/>
    </location>
</feature>
<feature type="transmembrane region" description="Helical" evidence="5">
    <location>
        <begin position="421"/>
        <end position="446"/>
    </location>
</feature>
<dbReference type="Pfam" id="PF07690">
    <property type="entry name" value="MFS_1"/>
    <property type="match status" value="1"/>
</dbReference>
<evidence type="ECO:0000256" key="2">
    <source>
        <dbReference type="ARBA" id="ARBA00022692"/>
    </source>
</evidence>
<keyword evidence="3 5" id="KW-1133">Transmembrane helix</keyword>
<keyword evidence="8" id="KW-1185">Reference proteome</keyword>
<dbReference type="PANTHER" id="PTHR42718">
    <property type="entry name" value="MAJOR FACILITATOR SUPERFAMILY MULTIDRUG TRANSPORTER MFSC"/>
    <property type="match status" value="1"/>
</dbReference>
<feature type="transmembrane region" description="Helical" evidence="5">
    <location>
        <begin position="183"/>
        <end position="204"/>
    </location>
</feature>
<feature type="transmembrane region" description="Helical" evidence="5">
    <location>
        <begin position="216"/>
        <end position="237"/>
    </location>
</feature>
<feature type="transmembrane region" description="Helical" evidence="5">
    <location>
        <begin position="100"/>
        <end position="118"/>
    </location>
</feature>
<evidence type="ECO:0000256" key="4">
    <source>
        <dbReference type="ARBA" id="ARBA00023136"/>
    </source>
</evidence>
<dbReference type="InterPro" id="IPR011701">
    <property type="entry name" value="MFS"/>
</dbReference>
<evidence type="ECO:0000256" key="3">
    <source>
        <dbReference type="ARBA" id="ARBA00022989"/>
    </source>
</evidence>
<dbReference type="InterPro" id="IPR020846">
    <property type="entry name" value="MFS_dom"/>
</dbReference>
<dbReference type="Proteomes" id="UP000275385">
    <property type="component" value="Unassembled WGS sequence"/>
</dbReference>
<protein>
    <recommendedName>
        <fullName evidence="6">Major facilitator superfamily (MFS) profile domain-containing protein</fullName>
    </recommendedName>
</protein>
<organism evidence="7 8">
    <name type="scientific">Coniochaeta pulveracea</name>
    <dbReference type="NCBI Taxonomy" id="177199"/>
    <lineage>
        <taxon>Eukaryota</taxon>
        <taxon>Fungi</taxon>
        <taxon>Dikarya</taxon>
        <taxon>Ascomycota</taxon>
        <taxon>Pezizomycotina</taxon>
        <taxon>Sordariomycetes</taxon>
        <taxon>Sordariomycetidae</taxon>
        <taxon>Coniochaetales</taxon>
        <taxon>Coniochaetaceae</taxon>
        <taxon>Coniochaeta</taxon>
    </lineage>
</organism>